<dbReference type="EMBL" id="KV417609">
    <property type="protein sequence ID" value="KZP15024.1"/>
    <property type="molecule type" value="Genomic_DNA"/>
</dbReference>
<keyword evidence="2" id="KW-1185">Reference proteome</keyword>
<evidence type="ECO:0000313" key="1">
    <source>
        <dbReference type="EMBL" id="KZP15024.1"/>
    </source>
</evidence>
<gene>
    <name evidence="1" type="ORF">FIBSPDRAFT_979102</name>
</gene>
<reference evidence="1 2" key="1">
    <citation type="journal article" date="2016" name="Mol. Biol. Evol.">
        <title>Comparative Genomics of Early-Diverging Mushroom-Forming Fungi Provides Insights into the Origins of Lignocellulose Decay Capabilities.</title>
        <authorList>
            <person name="Nagy L.G."/>
            <person name="Riley R."/>
            <person name="Tritt A."/>
            <person name="Adam C."/>
            <person name="Daum C."/>
            <person name="Floudas D."/>
            <person name="Sun H."/>
            <person name="Yadav J.S."/>
            <person name="Pangilinan J."/>
            <person name="Larsson K.H."/>
            <person name="Matsuura K."/>
            <person name="Barry K."/>
            <person name="Labutti K."/>
            <person name="Kuo R."/>
            <person name="Ohm R.A."/>
            <person name="Bhattacharya S.S."/>
            <person name="Shirouzu T."/>
            <person name="Yoshinaga Y."/>
            <person name="Martin F.M."/>
            <person name="Grigoriev I.V."/>
            <person name="Hibbett D.S."/>
        </authorList>
    </citation>
    <scope>NUCLEOTIDE SEQUENCE [LARGE SCALE GENOMIC DNA]</scope>
    <source>
        <strain evidence="1 2">CBS 109695</strain>
    </source>
</reference>
<dbReference type="Proteomes" id="UP000076532">
    <property type="component" value="Unassembled WGS sequence"/>
</dbReference>
<name>A0A166DSI8_9AGAM</name>
<accession>A0A166DSI8</accession>
<protein>
    <submittedName>
        <fullName evidence="1">Uncharacterized protein</fullName>
    </submittedName>
</protein>
<evidence type="ECO:0000313" key="2">
    <source>
        <dbReference type="Proteomes" id="UP000076532"/>
    </source>
</evidence>
<organism evidence="1 2">
    <name type="scientific">Athelia psychrophila</name>
    <dbReference type="NCBI Taxonomy" id="1759441"/>
    <lineage>
        <taxon>Eukaryota</taxon>
        <taxon>Fungi</taxon>
        <taxon>Dikarya</taxon>
        <taxon>Basidiomycota</taxon>
        <taxon>Agaricomycotina</taxon>
        <taxon>Agaricomycetes</taxon>
        <taxon>Agaricomycetidae</taxon>
        <taxon>Atheliales</taxon>
        <taxon>Atheliaceae</taxon>
        <taxon>Athelia</taxon>
    </lineage>
</organism>
<proteinExistence type="predicted"/>
<dbReference type="AlphaFoldDB" id="A0A166DSI8"/>
<sequence length="164" mass="18268">MTVKTRKRVYFSQPSASRLARPTRIPHVHSACKAMEPPADLTYVSRQSGMERSALQIQQPSGTMAAAAARVLVWTVEERRMRTDGLEVTPSTMHDNNPELQNIDNTSRRCGCSETHCTRKVRNVKAQKSTARVVPMHRGEKIAGLRRKQHSRIIRGPAPACLGG</sequence>